<evidence type="ECO:0000256" key="14">
    <source>
        <dbReference type="ARBA" id="ARBA00047700"/>
    </source>
</evidence>
<evidence type="ECO:0000256" key="15">
    <source>
        <dbReference type="SAM" id="MobiDB-lite"/>
    </source>
</evidence>
<comment type="function">
    <text evidence="2">Catalyzes the phosphorylation of pyruvate to phosphoenolpyruvate.</text>
</comment>
<dbReference type="GO" id="GO:0046872">
    <property type="term" value="F:metal ion binding"/>
    <property type="evidence" value="ECO:0007669"/>
    <property type="project" value="UniProtKB-KW"/>
</dbReference>
<dbReference type="InterPro" id="IPR013815">
    <property type="entry name" value="ATP_grasp_subdomain_1"/>
</dbReference>
<dbReference type="PANTHER" id="PTHR43030:SF1">
    <property type="entry name" value="PHOSPHOENOLPYRUVATE SYNTHASE"/>
    <property type="match status" value="1"/>
</dbReference>
<evidence type="ECO:0000313" key="18">
    <source>
        <dbReference type="EMBL" id="SFL26523.1"/>
    </source>
</evidence>
<feature type="region of interest" description="Disordered" evidence="15">
    <location>
        <begin position="1"/>
        <end position="22"/>
    </location>
</feature>
<evidence type="ECO:0000256" key="1">
    <source>
        <dbReference type="ARBA" id="ARBA00001946"/>
    </source>
</evidence>
<comment type="pathway">
    <text evidence="3">Carbohydrate biosynthesis; gluconeogenesis.</text>
</comment>
<feature type="domain" description="PEP-utilising enzyme mobile" evidence="16">
    <location>
        <begin position="502"/>
        <end position="573"/>
    </location>
</feature>
<dbReference type="GO" id="GO:0005524">
    <property type="term" value="F:ATP binding"/>
    <property type="evidence" value="ECO:0007669"/>
    <property type="project" value="UniProtKB-KW"/>
</dbReference>
<gene>
    <name evidence="18" type="ORF">SAMN05421830_101233</name>
</gene>
<dbReference type="GO" id="GO:0008986">
    <property type="term" value="F:pyruvate, water dikinase activity"/>
    <property type="evidence" value="ECO:0007669"/>
    <property type="project" value="UniProtKB-EC"/>
</dbReference>
<dbReference type="AlphaFoldDB" id="A0A8G2FCK8"/>
<evidence type="ECO:0000256" key="12">
    <source>
        <dbReference type="ARBA" id="ARBA00022842"/>
    </source>
</evidence>
<evidence type="ECO:0000256" key="8">
    <source>
        <dbReference type="ARBA" id="ARBA00022723"/>
    </source>
</evidence>
<keyword evidence="8" id="KW-0479">Metal-binding</keyword>
<evidence type="ECO:0000256" key="4">
    <source>
        <dbReference type="ARBA" id="ARBA00007837"/>
    </source>
</evidence>
<dbReference type="Gene3D" id="3.50.30.10">
    <property type="entry name" value="Phosphohistidine domain"/>
    <property type="match status" value="1"/>
</dbReference>
<evidence type="ECO:0000259" key="16">
    <source>
        <dbReference type="Pfam" id="PF00391"/>
    </source>
</evidence>
<dbReference type="Proteomes" id="UP000199581">
    <property type="component" value="Unassembled WGS sequence"/>
</dbReference>
<evidence type="ECO:0000256" key="5">
    <source>
        <dbReference type="ARBA" id="ARBA00011996"/>
    </source>
</evidence>
<dbReference type="Pfam" id="PF00391">
    <property type="entry name" value="PEP-utilizers"/>
    <property type="match status" value="1"/>
</dbReference>
<evidence type="ECO:0000256" key="9">
    <source>
        <dbReference type="ARBA" id="ARBA00022741"/>
    </source>
</evidence>
<keyword evidence="9" id="KW-0547">Nucleotide-binding</keyword>
<dbReference type="GO" id="GO:0006094">
    <property type="term" value="P:gluconeogenesis"/>
    <property type="evidence" value="ECO:0007669"/>
    <property type="project" value="UniProtKB-UniPathway"/>
</dbReference>
<evidence type="ECO:0000256" key="6">
    <source>
        <dbReference type="ARBA" id="ARBA00021623"/>
    </source>
</evidence>
<dbReference type="Gene3D" id="3.30.1490.20">
    <property type="entry name" value="ATP-grasp fold, A domain"/>
    <property type="match status" value="1"/>
</dbReference>
<dbReference type="InterPro" id="IPR008279">
    <property type="entry name" value="PEP-util_enz_mobile_dom"/>
</dbReference>
<evidence type="ECO:0000256" key="2">
    <source>
        <dbReference type="ARBA" id="ARBA00002988"/>
    </source>
</evidence>
<dbReference type="Gene3D" id="3.30.470.20">
    <property type="entry name" value="ATP-grasp fold, B domain"/>
    <property type="match status" value="1"/>
</dbReference>
<comment type="similarity">
    <text evidence="4">Belongs to the PEP-utilizing enzyme family.</text>
</comment>
<keyword evidence="19" id="KW-1185">Reference proteome</keyword>
<dbReference type="Pfam" id="PF01326">
    <property type="entry name" value="PPDK_N"/>
    <property type="match status" value="1"/>
</dbReference>
<keyword evidence="10 18" id="KW-0418">Kinase</keyword>
<organism evidence="18 19">
    <name type="scientific">Desulfomicrobium norvegicum (strain DSM 1741 / NCIMB 8310)</name>
    <name type="common">Desulfovibrio baculatus (strain Norway 4)</name>
    <name type="synonym">Desulfovibrio desulfuricans (strain Norway 4)</name>
    <dbReference type="NCBI Taxonomy" id="52561"/>
    <lineage>
        <taxon>Bacteria</taxon>
        <taxon>Pseudomonadati</taxon>
        <taxon>Thermodesulfobacteriota</taxon>
        <taxon>Desulfovibrionia</taxon>
        <taxon>Desulfovibrionales</taxon>
        <taxon>Desulfomicrobiaceae</taxon>
        <taxon>Desulfomicrobium</taxon>
    </lineage>
</organism>
<proteinExistence type="inferred from homology"/>
<accession>A0A8G2FCK8</accession>
<dbReference type="RefSeq" id="WP_092188427.1">
    <property type="nucleotide sequence ID" value="NZ_FOTO01000001.1"/>
</dbReference>
<dbReference type="PANTHER" id="PTHR43030">
    <property type="entry name" value="PHOSPHOENOLPYRUVATE SYNTHASE"/>
    <property type="match status" value="1"/>
</dbReference>
<comment type="caution">
    <text evidence="18">The sequence shown here is derived from an EMBL/GenBank/DDBJ whole genome shotgun (WGS) entry which is preliminary data.</text>
</comment>
<name>A0A8G2FCK8_DESNO</name>
<keyword evidence="7" id="KW-0808">Transferase</keyword>
<comment type="cofactor">
    <cofactor evidence="1">
        <name>Mg(2+)</name>
        <dbReference type="ChEBI" id="CHEBI:18420"/>
    </cofactor>
</comment>
<keyword evidence="11" id="KW-0067">ATP-binding</keyword>
<dbReference type="InterPro" id="IPR002192">
    <property type="entry name" value="PPDK_AMP/ATP-bd"/>
</dbReference>
<keyword evidence="18" id="KW-0670">Pyruvate</keyword>
<evidence type="ECO:0000256" key="7">
    <source>
        <dbReference type="ARBA" id="ARBA00022679"/>
    </source>
</evidence>
<dbReference type="InterPro" id="IPR006319">
    <property type="entry name" value="PEP_synth"/>
</dbReference>
<dbReference type="SUPFAM" id="SSF52009">
    <property type="entry name" value="Phosphohistidine domain"/>
    <property type="match status" value="1"/>
</dbReference>
<dbReference type="UniPathway" id="UPA00138"/>
<evidence type="ECO:0000256" key="11">
    <source>
        <dbReference type="ARBA" id="ARBA00022840"/>
    </source>
</evidence>
<comment type="catalytic activity">
    <reaction evidence="14">
        <text>pyruvate + ATP + H2O = phosphoenolpyruvate + AMP + phosphate + 2 H(+)</text>
        <dbReference type="Rhea" id="RHEA:11364"/>
        <dbReference type="ChEBI" id="CHEBI:15361"/>
        <dbReference type="ChEBI" id="CHEBI:15377"/>
        <dbReference type="ChEBI" id="CHEBI:15378"/>
        <dbReference type="ChEBI" id="CHEBI:30616"/>
        <dbReference type="ChEBI" id="CHEBI:43474"/>
        <dbReference type="ChEBI" id="CHEBI:58702"/>
        <dbReference type="ChEBI" id="CHEBI:456215"/>
        <dbReference type="EC" id="2.7.9.2"/>
    </reaction>
</comment>
<protein>
    <recommendedName>
        <fullName evidence="6">Phosphoenolpyruvate synthase</fullName>
        <ecNumber evidence="5">2.7.9.2</ecNumber>
    </recommendedName>
    <alternativeName>
        <fullName evidence="13">Pyruvate, water dikinase</fullName>
    </alternativeName>
</protein>
<dbReference type="SUPFAM" id="SSF56059">
    <property type="entry name" value="Glutathione synthetase ATP-binding domain-like"/>
    <property type="match status" value="1"/>
</dbReference>
<dbReference type="EC" id="2.7.9.2" evidence="5"/>
<sequence>MQLVHAQTDPPATDPAGRAPSDLPAVAAVKTTTGRNLAAPDAHPEMKRKYRFFKSLLASNNHILEEMAWLERMVYEGRSFTQEDALVHMRGLLEHGCSLIEDMNALAKGQFTTLFGRLQHVGGAALRALLRERTFDGQDLVLPLDAISLENLGEVGGKAANLGEVRNRVGLPTPSGFAVTASAAALFLGHTGILETFRHQLVGIDITDIGALERICAKASERIMIAPLPPDLDKALQEQARGMVSRFGPDVRLAVRSSAVCEDSDASFAGQHATVLGATPFALPRAWSAVVASAFTARAVFYRRSKGYSEQDVMMSVLVLNMVQAKASGVLYTIDPNSAHSDDVLLSAAWGLGVSVVDGSSHVDFWRIRRTDRTTVTAETGDKTSAFTILPQGGIVSRPVPDEDRKRSCLSGDQVRTLVEYGLRLEAHYGMPQDVEWSLDHEDRLFVLQSRPLMRAEGTDRAECCEFVPGRTPLLCGGQPAALGMASGMVYSVQSDHALDDIPKGAILVARQTSPAYVAAMGKVAGIITDIGSATGHMASVAREFGIPTLVDVGRATHLLAHGTEVTLDATNGVVYAGRVQEILSERRPVNLMKGSPVYKALQEALKFIIPLNLVDPQMPNFTPEGCQTLHDIIRFCHEVAMHEMFRLSDELPHAQSAAHELRTGLPFKIFLYDLGDGVVPRERGTTVGTEELLCEPLKALLNGMTHPEVAGGQDGAIPEAASYAVVSRSYVNFSGRLGNHFATIDAYAGPVINDNYITFSFKGGAAEYVQRVRRATLLAGILRRLGFRVSQNGDALKAEIRKYDESRFLDRLTTLGRLLASIRSLDLRLDDDEEVSRKIDEFFKGGHSFPRY</sequence>
<dbReference type="OrthoDB" id="9760711at2"/>
<evidence type="ECO:0000313" key="19">
    <source>
        <dbReference type="Proteomes" id="UP000199581"/>
    </source>
</evidence>
<evidence type="ECO:0000259" key="17">
    <source>
        <dbReference type="Pfam" id="PF01326"/>
    </source>
</evidence>
<feature type="domain" description="Pyruvate phosphate dikinase AMP/ATP-binding" evidence="17">
    <location>
        <begin position="154"/>
        <end position="457"/>
    </location>
</feature>
<evidence type="ECO:0000256" key="13">
    <source>
        <dbReference type="ARBA" id="ARBA00033470"/>
    </source>
</evidence>
<dbReference type="InterPro" id="IPR036637">
    <property type="entry name" value="Phosphohistidine_dom_sf"/>
</dbReference>
<dbReference type="EMBL" id="FOTO01000001">
    <property type="protein sequence ID" value="SFL26523.1"/>
    <property type="molecule type" value="Genomic_DNA"/>
</dbReference>
<evidence type="ECO:0000256" key="3">
    <source>
        <dbReference type="ARBA" id="ARBA00004742"/>
    </source>
</evidence>
<reference evidence="18 19" key="1">
    <citation type="submission" date="2016-10" db="EMBL/GenBank/DDBJ databases">
        <authorList>
            <person name="Varghese N."/>
            <person name="Submissions S."/>
        </authorList>
    </citation>
    <scope>NUCLEOTIDE SEQUENCE [LARGE SCALE GENOMIC DNA]</scope>
    <source>
        <strain evidence="18 19">DSM 1741</strain>
    </source>
</reference>
<evidence type="ECO:0000256" key="10">
    <source>
        <dbReference type="ARBA" id="ARBA00022777"/>
    </source>
</evidence>
<keyword evidence="12" id="KW-0460">Magnesium</keyword>